<dbReference type="InterPro" id="IPR045540">
    <property type="entry name" value="YegS/DAGK_C"/>
</dbReference>
<dbReference type="InterPro" id="IPR050187">
    <property type="entry name" value="Lipid_Phosphate_FormReg"/>
</dbReference>
<keyword evidence="15" id="KW-1185">Reference proteome</keyword>
<dbReference type="GO" id="GO:0005524">
    <property type="term" value="F:ATP binding"/>
    <property type="evidence" value="ECO:0007669"/>
    <property type="project" value="UniProtKB-KW"/>
</dbReference>
<evidence type="ECO:0000256" key="7">
    <source>
        <dbReference type="ARBA" id="ARBA00022777"/>
    </source>
</evidence>
<dbReference type="InterPro" id="IPR001206">
    <property type="entry name" value="Diacylglycerol_kinase_cat_dom"/>
</dbReference>
<evidence type="ECO:0000256" key="4">
    <source>
        <dbReference type="ARBA" id="ARBA00022679"/>
    </source>
</evidence>
<dbReference type="PANTHER" id="PTHR12358:SF106">
    <property type="entry name" value="LIPID KINASE YEGS"/>
    <property type="match status" value="1"/>
</dbReference>
<evidence type="ECO:0000256" key="1">
    <source>
        <dbReference type="ARBA" id="ARBA00001946"/>
    </source>
</evidence>
<comment type="caution">
    <text evidence="14">The sequence shown here is derived from an EMBL/GenBank/DDBJ whole genome shotgun (WGS) entry which is preliminary data.</text>
</comment>
<dbReference type="Pfam" id="PF00781">
    <property type="entry name" value="DAGK_cat"/>
    <property type="match status" value="1"/>
</dbReference>
<keyword evidence="6" id="KW-0547">Nucleotide-binding</keyword>
<evidence type="ECO:0000256" key="5">
    <source>
        <dbReference type="ARBA" id="ARBA00022723"/>
    </source>
</evidence>
<dbReference type="GO" id="GO:0005886">
    <property type="term" value="C:plasma membrane"/>
    <property type="evidence" value="ECO:0007669"/>
    <property type="project" value="TreeGrafter"/>
</dbReference>
<keyword evidence="4" id="KW-0808">Transferase</keyword>
<protein>
    <submittedName>
        <fullName evidence="14">Diacylglycerol kinase</fullName>
    </submittedName>
</protein>
<comment type="similarity">
    <text evidence="2">Belongs to the diacylglycerol/lipid kinase family.</text>
</comment>
<evidence type="ECO:0000313" key="14">
    <source>
        <dbReference type="EMBL" id="KAA0025007.1"/>
    </source>
</evidence>
<gene>
    <name evidence="14" type="ORF">FOY51_03585</name>
</gene>
<evidence type="ECO:0000256" key="8">
    <source>
        <dbReference type="ARBA" id="ARBA00022840"/>
    </source>
</evidence>
<feature type="domain" description="DAGKc" evidence="13">
    <location>
        <begin position="1"/>
        <end position="131"/>
    </location>
</feature>
<name>A0A5A7SJR6_9NOCA</name>
<accession>A0A5A7SJR6</accession>
<dbReference type="Pfam" id="PF19279">
    <property type="entry name" value="YegS_C"/>
    <property type="match status" value="1"/>
</dbReference>
<keyword evidence="10" id="KW-0443">Lipid metabolism</keyword>
<dbReference type="GO" id="GO:0004143">
    <property type="term" value="F:ATP-dependent diacylglycerol kinase activity"/>
    <property type="evidence" value="ECO:0007669"/>
    <property type="project" value="TreeGrafter"/>
</dbReference>
<dbReference type="RefSeq" id="WP_149428782.1">
    <property type="nucleotide sequence ID" value="NZ_VLNY01000001.1"/>
</dbReference>
<dbReference type="PROSITE" id="PS50146">
    <property type="entry name" value="DAGK"/>
    <property type="match status" value="1"/>
</dbReference>
<comment type="cofactor">
    <cofactor evidence="1">
        <name>Mg(2+)</name>
        <dbReference type="ChEBI" id="CHEBI:18420"/>
    </cofactor>
</comment>
<sequence>MSKRVALFSNPKSGAGKSAEITARAVKRLRERGMQVDEYIGKDPADARRLGREVLDHGTDVVAAVGGDGMISHTLQQLSGTDVPLGIIPSGTGNDHARHYGIPRDNPEAAADLIADGHVTRVDVGLVQGAGGIRRYFGSIAAAGFDSLVTDRTNTMSWPRGRMRYNVALLAELANLKPLPFRMTLDDGTVIERDITLVAIGNTSSYGGGMRICPNADPTDGLLDVTVIDSGSRFAMIRSFPKVFSGKHIESPEVQTYRTTSIRIESPGITAYADGELIGELPVDVSVLPRHLSILTPKDRVRQS</sequence>
<evidence type="ECO:0000256" key="2">
    <source>
        <dbReference type="ARBA" id="ARBA00005983"/>
    </source>
</evidence>
<dbReference type="InterPro" id="IPR017438">
    <property type="entry name" value="ATP-NAD_kinase_N"/>
</dbReference>
<dbReference type="SMART" id="SM00046">
    <property type="entry name" value="DAGKc"/>
    <property type="match status" value="1"/>
</dbReference>
<dbReference type="NCBIfam" id="NF008882">
    <property type="entry name" value="PRK11914.1"/>
    <property type="match status" value="1"/>
</dbReference>
<keyword evidence="7 14" id="KW-0418">Kinase</keyword>
<evidence type="ECO:0000256" key="6">
    <source>
        <dbReference type="ARBA" id="ARBA00022741"/>
    </source>
</evidence>
<evidence type="ECO:0000313" key="15">
    <source>
        <dbReference type="Proteomes" id="UP000322244"/>
    </source>
</evidence>
<keyword evidence="5" id="KW-0479">Metal-binding</keyword>
<dbReference type="EMBL" id="VLNY01000001">
    <property type="protein sequence ID" value="KAA0025007.1"/>
    <property type="molecule type" value="Genomic_DNA"/>
</dbReference>
<evidence type="ECO:0000256" key="11">
    <source>
        <dbReference type="ARBA" id="ARBA00023209"/>
    </source>
</evidence>
<reference evidence="14 15" key="1">
    <citation type="submission" date="2019-07" db="EMBL/GenBank/DDBJ databases">
        <title>Rhodococcus cavernicolus sp. nov., isolated from a cave.</title>
        <authorList>
            <person name="Lee S.D."/>
        </authorList>
    </citation>
    <scope>NUCLEOTIDE SEQUENCE [LARGE SCALE GENOMIC DNA]</scope>
    <source>
        <strain evidence="14 15">C1-24</strain>
    </source>
</reference>
<dbReference type="Gene3D" id="2.60.200.40">
    <property type="match status" value="1"/>
</dbReference>
<keyword evidence="3" id="KW-0444">Lipid biosynthesis</keyword>
<dbReference type="InterPro" id="IPR016064">
    <property type="entry name" value="NAD/diacylglycerol_kinase_sf"/>
</dbReference>
<dbReference type="Gene3D" id="3.40.50.10330">
    <property type="entry name" value="Probable inorganic polyphosphate/atp-NAD kinase, domain 1"/>
    <property type="match status" value="1"/>
</dbReference>
<dbReference type="NCBIfam" id="TIGR00147">
    <property type="entry name" value="YegS/Rv2252/BmrU family lipid kinase"/>
    <property type="match status" value="1"/>
</dbReference>
<proteinExistence type="inferred from homology"/>
<dbReference type="AlphaFoldDB" id="A0A5A7SJR6"/>
<organism evidence="14 15">
    <name type="scientific">Antrihabitans cavernicola</name>
    <dbReference type="NCBI Taxonomy" id="2495913"/>
    <lineage>
        <taxon>Bacteria</taxon>
        <taxon>Bacillati</taxon>
        <taxon>Actinomycetota</taxon>
        <taxon>Actinomycetes</taxon>
        <taxon>Mycobacteriales</taxon>
        <taxon>Nocardiaceae</taxon>
        <taxon>Antrihabitans</taxon>
    </lineage>
</organism>
<evidence type="ECO:0000259" key="13">
    <source>
        <dbReference type="PROSITE" id="PS50146"/>
    </source>
</evidence>
<evidence type="ECO:0000256" key="10">
    <source>
        <dbReference type="ARBA" id="ARBA00023098"/>
    </source>
</evidence>
<keyword evidence="8" id="KW-0067">ATP-binding</keyword>
<dbReference type="OrthoDB" id="142078at2"/>
<dbReference type="GO" id="GO:0046872">
    <property type="term" value="F:metal ion binding"/>
    <property type="evidence" value="ECO:0007669"/>
    <property type="project" value="UniProtKB-KW"/>
</dbReference>
<dbReference type="Proteomes" id="UP000322244">
    <property type="component" value="Unassembled WGS sequence"/>
</dbReference>
<dbReference type="InterPro" id="IPR005218">
    <property type="entry name" value="Diacylglycerol/lipid_kinase"/>
</dbReference>
<keyword evidence="9" id="KW-0460">Magnesium</keyword>
<evidence type="ECO:0000256" key="3">
    <source>
        <dbReference type="ARBA" id="ARBA00022516"/>
    </source>
</evidence>
<evidence type="ECO:0000256" key="12">
    <source>
        <dbReference type="ARBA" id="ARBA00023264"/>
    </source>
</evidence>
<keyword evidence="12" id="KW-1208">Phospholipid metabolism</keyword>
<keyword evidence="11" id="KW-0594">Phospholipid biosynthesis</keyword>
<dbReference type="SUPFAM" id="SSF111331">
    <property type="entry name" value="NAD kinase/diacylglycerol kinase-like"/>
    <property type="match status" value="1"/>
</dbReference>
<dbReference type="GO" id="GO:0008654">
    <property type="term" value="P:phospholipid biosynthetic process"/>
    <property type="evidence" value="ECO:0007669"/>
    <property type="project" value="UniProtKB-KW"/>
</dbReference>
<dbReference type="PANTHER" id="PTHR12358">
    <property type="entry name" value="SPHINGOSINE KINASE"/>
    <property type="match status" value="1"/>
</dbReference>
<evidence type="ECO:0000256" key="9">
    <source>
        <dbReference type="ARBA" id="ARBA00022842"/>
    </source>
</evidence>